<organism evidence="7 8">
    <name type="scientific">Sulfitobacter sediminis</name>
    <dbReference type="NCBI Taxonomy" id="3234186"/>
    <lineage>
        <taxon>Bacteria</taxon>
        <taxon>Pseudomonadati</taxon>
        <taxon>Pseudomonadota</taxon>
        <taxon>Alphaproteobacteria</taxon>
        <taxon>Rhodobacterales</taxon>
        <taxon>Roseobacteraceae</taxon>
        <taxon>Sulfitobacter</taxon>
    </lineage>
</organism>
<dbReference type="Pfam" id="PF00994">
    <property type="entry name" value="MoCF_biosynth"/>
    <property type="match status" value="1"/>
</dbReference>
<evidence type="ECO:0000313" key="8">
    <source>
        <dbReference type="Proteomes" id="UP001556098"/>
    </source>
</evidence>
<keyword evidence="8" id="KW-1185">Reference proteome</keyword>
<evidence type="ECO:0000313" key="7">
    <source>
        <dbReference type="EMBL" id="MEW9919726.1"/>
    </source>
</evidence>
<gene>
    <name evidence="7" type="primary">moaB</name>
    <name evidence="7" type="ORF">AB2B41_08930</name>
</gene>
<dbReference type="InterPro" id="IPR001453">
    <property type="entry name" value="MoaB/Mog_dom"/>
</dbReference>
<accession>A0ABV3RM21</accession>
<dbReference type="Gene3D" id="3.40.980.10">
    <property type="entry name" value="MoaB/Mog-like domain"/>
    <property type="match status" value="1"/>
</dbReference>
<dbReference type="PANTHER" id="PTHR43232:SF2">
    <property type="entry name" value="MOLYBDENUM COFACTOR BIOSYNTHESIS PROTEIN B"/>
    <property type="match status" value="1"/>
</dbReference>
<reference evidence="7 8" key="1">
    <citation type="submission" date="2024-07" db="EMBL/GenBank/DDBJ databases">
        <title>Marimonas sp.nov., isolated from tidal-flat sediment.</title>
        <authorList>
            <person name="Jayan J.N."/>
            <person name="Lee S.S."/>
        </authorList>
    </citation>
    <scope>NUCLEOTIDE SEQUENCE [LARGE SCALE GENOMIC DNA]</scope>
    <source>
        <strain evidence="7 8">MJW-29</strain>
    </source>
</reference>
<evidence type="ECO:0000256" key="1">
    <source>
        <dbReference type="ARBA" id="ARBA00005046"/>
    </source>
</evidence>
<proteinExistence type="inferred from homology"/>
<evidence type="ECO:0000256" key="5">
    <source>
        <dbReference type="PIRNR" id="PIRNR006443"/>
    </source>
</evidence>
<dbReference type="InterPro" id="IPR036425">
    <property type="entry name" value="MoaB/Mog-like_dom_sf"/>
</dbReference>
<dbReference type="SUPFAM" id="SSF53218">
    <property type="entry name" value="Molybdenum cofactor biosynthesis proteins"/>
    <property type="match status" value="1"/>
</dbReference>
<dbReference type="CDD" id="cd00886">
    <property type="entry name" value="MogA_MoaB"/>
    <property type="match status" value="1"/>
</dbReference>
<name>A0ABV3RM21_9RHOB</name>
<comment type="caution">
    <text evidence="7">The sequence shown here is derived from an EMBL/GenBank/DDBJ whole genome shotgun (WGS) entry which is preliminary data.</text>
</comment>
<feature type="domain" description="MoaB/Mog" evidence="6">
    <location>
        <begin position="16"/>
        <end position="160"/>
    </location>
</feature>
<dbReference type="PANTHER" id="PTHR43232">
    <property type="entry name" value="MOLYBDENUM COFACTOR BIOSYNTHESIS PROTEIN B"/>
    <property type="match status" value="1"/>
</dbReference>
<evidence type="ECO:0000256" key="4">
    <source>
        <dbReference type="ARBA" id="ARBA00023150"/>
    </source>
</evidence>
<comment type="function">
    <text evidence="5">May be involved in the biosynthesis of molybdopterin.</text>
</comment>
<comment type="similarity">
    <text evidence="2 5">Belongs to the MoaB/Mog family.</text>
</comment>
<protein>
    <recommendedName>
        <fullName evidence="3 5">Molybdenum cofactor biosynthesis protein B</fullName>
    </recommendedName>
</protein>
<dbReference type="InterPro" id="IPR008284">
    <property type="entry name" value="MoCF_biosynth_CS"/>
</dbReference>
<evidence type="ECO:0000256" key="2">
    <source>
        <dbReference type="ARBA" id="ARBA00006112"/>
    </source>
</evidence>
<evidence type="ECO:0000259" key="6">
    <source>
        <dbReference type="SMART" id="SM00852"/>
    </source>
</evidence>
<evidence type="ECO:0000256" key="3">
    <source>
        <dbReference type="ARBA" id="ARBA00015262"/>
    </source>
</evidence>
<dbReference type="EMBL" id="JBFNXX010000005">
    <property type="protein sequence ID" value="MEW9919726.1"/>
    <property type="molecule type" value="Genomic_DNA"/>
</dbReference>
<dbReference type="PIRSF" id="PIRSF006443">
    <property type="entry name" value="MoaB"/>
    <property type="match status" value="1"/>
</dbReference>
<dbReference type="Proteomes" id="UP001556098">
    <property type="component" value="Unassembled WGS sequence"/>
</dbReference>
<dbReference type="InterPro" id="IPR012245">
    <property type="entry name" value="MoaB"/>
</dbReference>
<dbReference type="RefSeq" id="WP_367877429.1">
    <property type="nucleotide sequence ID" value="NZ_JBFNXX010000005.1"/>
</dbReference>
<keyword evidence="4 5" id="KW-0501">Molybdenum cofactor biosynthesis</keyword>
<dbReference type="SMART" id="SM00852">
    <property type="entry name" value="MoCF_biosynth"/>
    <property type="match status" value="1"/>
</dbReference>
<dbReference type="PROSITE" id="PS01078">
    <property type="entry name" value="MOCF_BIOSYNTHESIS_1"/>
    <property type="match status" value="1"/>
</dbReference>
<dbReference type="NCBIfam" id="TIGR00177">
    <property type="entry name" value="molyb_syn"/>
    <property type="match status" value="1"/>
</dbReference>
<dbReference type="InterPro" id="IPR013484">
    <property type="entry name" value="MoaB_proteobac"/>
</dbReference>
<sequence>MSRIDESKEFIPVRIAVLTVSDTRDLSQDKSGDVLQGRIEAAGHTLVERHILPDERDQIAEQLRLWCADDGIDVVITTGGTGLTGRDVTVEAHRDVYEKEIEAFGTIFTIVSMQKIGTSAVQSRATGGVANGTYLFALPGSPGACKDAWDEILQKQLDYRHRPCNFVEIMPRLDEHQRRK</sequence>
<dbReference type="NCBIfam" id="TIGR02667">
    <property type="entry name" value="moaB_proteo"/>
    <property type="match status" value="1"/>
</dbReference>
<comment type="pathway">
    <text evidence="1 5">Cofactor biosynthesis; molybdopterin biosynthesis.</text>
</comment>